<dbReference type="STRING" id="65499.SAMN04488000_103263"/>
<evidence type="ECO:0000313" key="3">
    <source>
        <dbReference type="Proteomes" id="UP000199503"/>
    </source>
</evidence>
<dbReference type="RefSeq" id="WP_089913351.1">
    <property type="nucleotide sequence ID" value="NZ_FOFV01000003.1"/>
</dbReference>
<gene>
    <name evidence="2" type="ORF">SAMN04488000_103263</name>
</gene>
<dbReference type="InterPro" id="IPR029032">
    <property type="entry name" value="AhpD-like"/>
</dbReference>
<sequence length="149" mass="15381">MIGERRELDELARHLLGGPAAAQWFAASGGVLTPRVREVAALAIGLRHGAAYELYSHSRVAAAIGLPGHVIAALVAGQRPVDLTPEEEVAHDVAAALHAGTPLPGAPYRAAVGCSGQVATRSAPTDPARLRRGERIIAQNALVVALISP</sequence>
<dbReference type="Gene3D" id="1.20.1290.10">
    <property type="entry name" value="AhpD-like"/>
    <property type="match status" value="1"/>
</dbReference>
<feature type="domain" description="Carboxymuconolactone decarboxylase-like" evidence="1">
    <location>
        <begin position="22"/>
        <end position="95"/>
    </location>
</feature>
<dbReference type="GO" id="GO:0051920">
    <property type="term" value="F:peroxiredoxin activity"/>
    <property type="evidence" value="ECO:0007669"/>
    <property type="project" value="InterPro"/>
</dbReference>
<proteinExistence type="predicted"/>
<evidence type="ECO:0000313" key="2">
    <source>
        <dbReference type="EMBL" id="SEQ53230.1"/>
    </source>
</evidence>
<dbReference type="OrthoDB" id="949132at2"/>
<reference evidence="3" key="1">
    <citation type="submission" date="2016-10" db="EMBL/GenBank/DDBJ databases">
        <authorList>
            <person name="Varghese N."/>
            <person name="Submissions S."/>
        </authorList>
    </citation>
    <scope>NUCLEOTIDE SEQUENCE [LARGE SCALE GENOMIC DNA]</scope>
    <source>
        <strain evidence="3">DSM 44437</strain>
    </source>
</reference>
<dbReference type="SUPFAM" id="SSF69118">
    <property type="entry name" value="AhpD-like"/>
    <property type="match status" value="1"/>
</dbReference>
<dbReference type="InterPro" id="IPR003779">
    <property type="entry name" value="CMD-like"/>
</dbReference>
<protein>
    <submittedName>
        <fullName evidence="2">Carboxymuconolactone decarboxylase family protein</fullName>
    </submittedName>
</protein>
<name>A0A1H9GT31_9PSEU</name>
<dbReference type="Pfam" id="PF02627">
    <property type="entry name" value="CMD"/>
    <property type="match status" value="1"/>
</dbReference>
<keyword evidence="3" id="KW-1185">Reference proteome</keyword>
<organism evidence="2 3">
    <name type="scientific">Lentzea albida</name>
    <dbReference type="NCBI Taxonomy" id="65499"/>
    <lineage>
        <taxon>Bacteria</taxon>
        <taxon>Bacillati</taxon>
        <taxon>Actinomycetota</taxon>
        <taxon>Actinomycetes</taxon>
        <taxon>Pseudonocardiales</taxon>
        <taxon>Pseudonocardiaceae</taxon>
        <taxon>Lentzea</taxon>
    </lineage>
</organism>
<dbReference type="AlphaFoldDB" id="A0A1H9GT31"/>
<evidence type="ECO:0000259" key="1">
    <source>
        <dbReference type="Pfam" id="PF02627"/>
    </source>
</evidence>
<dbReference type="EMBL" id="FOFV01000003">
    <property type="protein sequence ID" value="SEQ53230.1"/>
    <property type="molecule type" value="Genomic_DNA"/>
</dbReference>
<accession>A0A1H9GT31</accession>
<dbReference type="Proteomes" id="UP000199503">
    <property type="component" value="Unassembled WGS sequence"/>
</dbReference>